<organism evidence="1 2">
    <name type="scientific">Anopheles culicifacies</name>
    <dbReference type="NCBI Taxonomy" id="139723"/>
    <lineage>
        <taxon>Eukaryota</taxon>
        <taxon>Metazoa</taxon>
        <taxon>Ecdysozoa</taxon>
        <taxon>Arthropoda</taxon>
        <taxon>Hexapoda</taxon>
        <taxon>Insecta</taxon>
        <taxon>Pterygota</taxon>
        <taxon>Neoptera</taxon>
        <taxon>Endopterygota</taxon>
        <taxon>Diptera</taxon>
        <taxon>Nematocera</taxon>
        <taxon>Culicoidea</taxon>
        <taxon>Culicidae</taxon>
        <taxon>Anophelinae</taxon>
        <taxon>Anopheles</taxon>
        <taxon>culicifacies species complex</taxon>
    </lineage>
</organism>
<dbReference type="AlphaFoldDB" id="A0A182LUG7"/>
<evidence type="ECO:0000313" key="2">
    <source>
        <dbReference type="Proteomes" id="UP000075883"/>
    </source>
</evidence>
<name>A0A182LUG7_9DIPT</name>
<keyword evidence="2" id="KW-1185">Reference proteome</keyword>
<evidence type="ECO:0000313" key="1">
    <source>
        <dbReference type="EnsemblMetazoa" id="ACUA002258-PA"/>
    </source>
</evidence>
<reference evidence="2" key="1">
    <citation type="submission" date="2013-09" db="EMBL/GenBank/DDBJ databases">
        <title>The Genome Sequence of Anopheles culicifacies species A.</title>
        <authorList>
            <consortium name="The Broad Institute Genomics Platform"/>
            <person name="Neafsey D.E."/>
            <person name="Besansky N."/>
            <person name="Howell P."/>
            <person name="Walton C."/>
            <person name="Young S.K."/>
            <person name="Zeng Q."/>
            <person name="Gargeya S."/>
            <person name="Fitzgerald M."/>
            <person name="Haas B."/>
            <person name="Abouelleil A."/>
            <person name="Allen A.W."/>
            <person name="Alvarado L."/>
            <person name="Arachchi H.M."/>
            <person name="Berlin A.M."/>
            <person name="Chapman S.B."/>
            <person name="Gainer-Dewar J."/>
            <person name="Goldberg J."/>
            <person name="Griggs A."/>
            <person name="Gujja S."/>
            <person name="Hansen M."/>
            <person name="Howarth C."/>
            <person name="Imamovic A."/>
            <person name="Ireland A."/>
            <person name="Larimer J."/>
            <person name="McCowan C."/>
            <person name="Murphy C."/>
            <person name="Pearson M."/>
            <person name="Poon T.W."/>
            <person name="Priest M."/>
            <person name="Roberts A."/>
            <person name="Saif S."/>
            <person name="Shea T."/>
            <person name="Sisk P."/>
            <person name="Sykes S."/>
            <person name="Wortman J."/>
            <person name="Nusbaum C."/>
            <person name="Birren B."/>
        </authorList>
    </citation>
    <scope>NUCLEOTIDE SEQUENCE [LARGE SCALE GENOMIC DNA]</scope>
    <source>
        <strain evidence="2">A-37</strain>
    </source>
</reference>
<dbReference type="EnsemblMetazoa" id="ACUA002258-RA">
    <property type="protein sequence ID" value="ACUA002258-PA"/>
    <property type="gene ID" value="ACUA002258"/>
</dbReference>
<proteinExistence type="predicted"/>
<protein>
    <submittedName>
        <fullName evidence="1">Uncharacterized protein</fullName>
    </submittedName>
</protein>
<reference evidence="1" key="2">
    <citation type="submission" date="2020-05" db="UniProtKB">
        <authorList>
            <consortium name="EnsemblMetazoa"/>
        </authorList>
    </citation>
    <scope>IDENTIFICATION</scope>
    <source>
        <strain evidence="1">A-37</strain>
    </source>
</reference>
<dbReference type="VEuPathDB" id="VectorBase:ACUA002258"/>
<accession>A0A182LUG7</accession>
<dbReference type="STRING" id="139723.A0A182LUG7"/>
<dbReference type="Proteomes" id="UP000075883">
    <property type="component" value="Unassembled WGS sequence"/>
</dbReference>
<dbReference type="EMBL" id="AXCM01003961">
    <property type="status" value="NOT_ANNOTATED_CDS"/>
    <property type="molecule type" value="Genomic_DNA"/>
</dbReference>
<sequence length="115" mass="13004">MKRRISPAIEHPDKKIGFQASHDSSFGGLNAAGVAVPASNESKDVANNADFAMEWDEEWPDMELDVKEKNFTLDLSTWNRCKILIVEHLDSKLVKVTLEGKRCKQKAECHLLPPW</sequence>